<organism evidence="1 2">
    <name type="scientific">Rhodopseudomonas palustris</name>
    <dbReference type="NCBI Taxonomy" id="1076"/>
    <lineage>
        <taxon>Bacteria</taxon>
        <taxon>Pseudomonadati</taxon>
        <taxon>Pseudomonadota</taxon>
        <taxon>Alphaproteobacteria</taxon>
        <taxon>Hyphomicrobiales</taxon>
        <taxon>Nitrobacteraceae</taxon>
        <taxon>Rhodopseudomonas</taxon>
    </lineage>
</organism>
<gene>
    <name evidence="1" type="ORF">D4Q52_02470</name>
</gene>
<dbReference type="EMBL" id="QYYD01000002">
    <property type="protein sequence ID" value="RJF77791.1"/>
    <property type="molecule type" value="Genomic_DNA"/>
</dbReference>
<dbReference type="AlphaFoldDB" id="A0A418VNQ1"/>
<dbReference type="Proteomes" id="UP000285523">
    <property type="component" value="Unassembled WGS sequence"/>
</dbReference>
<sequence length="102" mass="11147">MTTCKVAFHGSNFRPRLSEPASKRGPEFTAILQSARFSKKLRHGRACPGHPRLLCISVSKAWMPGTRPGMTCGGGSARLQRAHVLPRFSEDASSEIAVLNDR</sequence>
<accession>A0A418VNQ1</accession>
<name>A0A418VNQ1_RHOPL</name>
<protein>
    <submittedName>
        <fullName evidence="1">Uncharacterized protein</fullName>
    </submittedName>
</protein>
<comment type="caution">
    <text evidence="1">The sequence shown here is derived from an EMBL/GenBank/DDBJ whole genome shotgun (WGS) entry which is preliminary data.</text>
</comment>
<reference evidence="1 2" key="1">
    <citation type="submission" date="2018-09" db="EMBL/GenBank/DDBJ databases">
        <title>Draft genome sequence of Rhodopseudomonas palustris 2.1.18.</title>
        <authorList>
            <person name="Robertson S.L."/>
            <person name="Meyer T.E."/>
            <person name="Kyndt J.A."/>
        </authorList>
    </citation>
    <scope>NUCLEOTIDE SEQUENCE [LARGE SCALE GENOMIC DNA]</scope>
    <source>
        <strain evidence="1 2">2.1.18</strain>
    </source>
</reference>
<proteinExistence type="predicted"/>
<dbReference type="OrthoDB" id="8143125at2"/>
<evidence type="ECO:0000313" key="2">
    <source>
        <dbReference type="Proteomes" id="UP000285523"/>
    </source>
</evidence>
<evidence type="ECO:0000313" key="1">
    <source>
        <dbReference type="EMBL" id="RJF77791.1"/>
    </source>
</evidence>